<proteinExistence type="predicted"/>
<keyword evidence="3" id="KW-1185">Reference proteome</keyword>
<sequence>MKKTFLLFIMLFAFYAVKAQNENGTDANPYQKNNEIKLNLISPLLGAVEAGFERHLNKNSSVGISAFIVYDDKKNEDMNYYISPYYRYYFGKKYASGFFVEGFGAFTSIDGKKIYSADRLTFTENKDVYDVALGAGLGWKLVTKKGLVFEANAGYGRLLFNADKTDHDVVAKFGLSIGYRF</sequence>
<organism evidence="2 3">
    <name type="scientific">Chryseobacterium soli</name>
    <dbReference type="NCBI Taxonomy" id="445961"/>
    <lineage>
        <taxon>Bacteria</taxon>
        <taxon>Pseudomonadati</taxon>
        <taxon>Bacteroidota</taxon>
        <taxon>Flavobacteriia</taxon>
        <taxon>Flavobacteriales</taxon>
        <taxon>Weeksellaceae</taxon>
        <taxon>Chryseobacterium group</taxon>
        <taxon>Chryseobacterium</taxon>
    </lineage>
</organism>
<feature type="signal peptide" evidence="1">
    <location>
        <begin position="1"/>
        <end position="18"/>
    </location>
</feature>
<dbReference type="AlphaFoldDB" id="A0A086A0Z8"/>
<comment type="caution">
    <text evidence="2">The sequence shown here is derived from an EMBL/GenBank/DDBJ whole genome shotgun (WGS) entry which is preliminary data.</text>
</comment>
<dbReference type="SUPFAM" id="SSF103515">
    <property type="entry name" value="Autotransporter"/>
    <property type="match status" value="1"/>
</dbReference>
<dbReference type="STRING" id="445961.IW15_20215"/>
<evidence type="ECO:0008006" key="4">
    <source>
        <dbReference type="Google" id="ProtNLM"/>
    </source>
</evidence>
<dbReference type="InterPro" id="IPR036709">
    <property type="entry name" value="Autotransporte_beta_dom_sf"/>
</dbReference>
<dbReference type="Proteomes" id="UP000028705">
    <property type="component" value="Unassembled WGS sequence"/>
</dbReference>
<evidence type="ECO:0000313" key="3">
    <source>
        <dbReference type="Proteomes" id="UP000028705"/>
    </source>
</evidence>
<reference evidence="2 3" key="1">
    <citation type="submission" date="2014-07" db="EMBL/GenBank/DDBJ databases">
        <title>Genome of Chryseobacterium soli DSM 19298.</title>
        <authorList>
            <person name="Stropko S.J."/>
            <person name="Pipes S.E."/>
            <person name="Newman J."/>
        </authorList>
    </citation>
    <scope>NUCLEOTIDE SEQUENCE [LARGE SCALE GENOMIC DNA]</scope>
    <source>
        <strain evidence="2 3">DSM 19298</strain>
    </source>
</reference>
<dbReference type="OrthoDB" id="768080at2"/>
<accession>A0A086A0Z8</accession>
<dbReference type="InterPro" id="IPR021958">
    <property type="entry name" value="DUF3575"/>
</dbReference>
<protein>
    <recommendedName>
        <fullName evidence="4">DUF3575 domain-containing protein</fullName>
    </recommendedName>
</protein>
<keyword evidence="1" id="KW-0732">Signal</keyword>
<dbReference type="EMBL" id="JPRH01000011">
    <property type="protein sequence ID" value="KFF10362.1"/>
    <property type="molecule type" value="Genomic_DNA"/>
</dbReference>
<dbReference type="RefSeq" id="WP_034714804.1">
    <property type="nucleotide sequence ID" value="NZ_JPRH01000011.1"/>
</dbReference>
<dbReference type="eggNOG" id="ENOG5032S8Y">
    <property type="taxonomic scope" value="Bacteria"/>
</dbReference>
<evidence type="ECO:0000256" key="1">
    <source>
        <dbReference type="SAM" id="SignalP"/>
    </source>
</evidence>
<dbReference type="Pfam" id="PF12099">
    <property type="entry name" value="DUF3575"/>
    <property type="match status" value="1"/>
</dbReference>
<name>A0A086A0Z8_9FLAO</name>
<evidence type="ECO:0000313" key="2">
    <source>
        <dbReference type="EMBL" id="KFF10362.1"/>
    </source>
</evidence>
<feature type="chain" id="PRO_5001802146" description="DUF3575 domain-containing protein" evidence="1">
    <location>
        <begin position="19"/>
        <end position="181"/>
    </location>
</feature>
<gene>
    <name evidence="2" type="ORF">IW15_20215</name>
</gene>